<comment type="caution">
    <text evidence="2">The sequence shown here is derived from an EMBL/GenBank/DDBJ whole genome shotgun (WGS) entry which is preliminary data.</text>
</comment>
<evidence type="ECO:0000313" key="2">
    <source>
        <dbReference type="EMBL" id="RLL95730.1"/>
    </source>
</evidence>
<evidence type="ECO:0000313" key="3">
    <source>
        <dbReference type="Proteomes" id="UP000215289"/>
    </source>
</evidence>
<name>A0A229YE31_9EURO</name>
<dbReference type="Pfam" id="PF17107">
    <property type="entry name" value="SesA"/>
    <property type="match status" value="1"/>
</dbReference>
<evidence type="ECO:0000259" key="1">
    <source>
        <dbReference type="Pfam" id="PF17107"/>
    </source>
</evidence>
<reference evidence="2 3" key="1">
    <citation type="submission" date="2018-08" db="EMBL/GenBank/DDBJ databases">
        <title>Draft genome sequences of two Aspergillus turcosus clinical strains isolated from bronchoalveolar lavage fluid: one azole-susceptible and the other azole-resistant.</title>
        <authorList>
            <person name="Parent-Michaud M."/>
            <person name="Dufresne P.J."/>
            <person name="Fournier E."/>
            <person name="Martineau C."/>
            <person name="Moreira S."/>
            <person name="Perkins V."/>
            <person name="De Repentigny L."/>
            <person name="Dufresne S.F."/>
        </authorList>
    </citation>
    <scope>NUCLEOTIDE SEQUENCE [LARGE SCALE GENOMIC DNA]</scope>
    <source>
        <strain evidence="2">HMR AF 1038</strain>
    </source>
</reference>
<dbReference type="AlphaFoldDB" id="A0A229YE31"/>
<gene>
    <name evidence="2" type="ORF">CFD26_105960</name>
</gene>
<dbReference type="InterPro" id="IPR031352">
    <property type="entry name" value="SesA"/>
</dbReference>
<dbReference type="Proteomes" id="UP000215289">
    <property type="component" value="Unassembled WGS sequence"/>
</dbReference>
<dbReference type="STRING" id="1245748.A0A229YE31"/>
<dbReference type="OrthoDB" id="4151987at2759"/>
<sequence>MEALAAISLVGNIVQFVDFSSKLISTAAQLYHSREDALTENINIEAVTNDLVLLNNKLEASAPVDDIQLVRLSESCKNVAYDLLAVLDKVKVKVNPRYIGSIRKAFRSVWSREDIEKLQQQLAMFREELNLHVCVDLRDQIRKLKLEQDERLKDLDSVTQRIVHAITEQQNIYHAALEAQRTGQPKTKETSFNVMFSGGDYFASAVVGKAETQAHIQGGTVTFSGTINIGGKP</sequence>
<keyword evidence="3" id="KW-1185">Reference proteome</keyword>
<accession>A0A229YE31</accession>
<protein>
    <recommendedName>
        <fullName evidence="1">NACHT-NTPase and P-loop NTPases N-terminal domain-containing protein</fullName>
    </recommendedName>
</protein>
<feature type="domain" description="NACHT-NTPase and P-loop NTPases N-terminal" evidence="1">
    <location>
        <begin position="11"/>
        <end position="122"/>
    </location>
</feature>
<organism evidence="2 3">
    <name type="scientific">Aspergillus turcosus</name>
    <dbReference type="NCBI Taxonomy" id="1245748"/>
    <lineage>
        <taxon>Eukaryota</taxon>
        <taxon>Fungi</taxon>
        <taxon>Dikarya</taxon>
        <taxon>Ascomycota</taxon>
        <taxon>Pezizomycotina</taxon>
        <taxon>Eurotiomycetes</taxon>
        <taxon>Eurotiomycetidae</taxon>
        <taxon>Eurotiales</taxon>
        <taxon>Aspergillaceae</taxon>
        <taxon>Aspergillus</taxon>
        <taxon>Aspergillus subgen. Fumigati</taxon>
    </lineage>
</organism>
<proteinExistence type="predicted"/>
<dbReference type="EMBL" id="NIDN02000140">
    <property type="protein sequence ID" value="RLL95730.1"/>
    <property type="molecule type" value="Genomic_DNA"/>
</dbReference>